<feature type="region of interest" description="Disordered" evidence="13">
    <location>
        <begin position="36"/>
        <end position="55"/>
    </location>
</feature>
<dbReference type="RefSeq" id="WP_125568336.1">
    <property type="nucleotide sequence ID" value="NZ_AP019307.1"/>
</dbReference>
<comment type="function">
    <text evidence="11">Participates actively in the response to hyperosmotic and heat shock by preventing the aggregation of stress-denatured proteins and by disaggregating proteins, also in an autonomous, DnaK-independent fashion. Unfolded proteins bind initially to DnaJ; upon interaction with the DnaJ-bound protein, DnaK hydrolyzes its bound ATP, resulting in the formation of a stable complex. GrpE releases ADP from DnaK; ATP binding to DnaK triggers the release of the substrate protein, thus completing the reaction cycle. Several rounds of ATP-dependent interactions between DnaJ, DnaK and GrpE are required for fully efficient folding. Also involved, together with DnaK and GrpE, in the DNA replication of plasmids through activation of initiation proteins.</text>
</comment>
<keyword evidence="6 11" id="KW-0862">Zinc</keyword>
<dbReference type="GO" id="GO:0009408">
    <property type="term" value="P:response to heat"/>
    <property type="evidence" value="ECO:0007669"/>
    <property type="project" value="InterPro"/>
</dbReference>
<dbReference type="CDD" id="cd10719">
    <property type="entry name" value="DnaJ_zf"/>
    <property type="match status" value="1"/>
</dbReference>
<comment type="domain">
    <text evidence="11">The J domain is necessary and sufficient to stimulate DnaK ATPase activity. Zinc center 1 plays an important role in the autonomous, DnaK-independent chaperone activity of DnaJ. Zinc center 2 is essential for interaction with DnaK and for DnaJ activity.</text>
</comment>
<evidence type="ECO:0000256" key="7">
    <source>
        <dbReference type="ARBA" id="ARBA00023016"/>
    </source>
</evidence>
<dbReference type="SUPFAM" id="SSF57938">
    <property type="entry name" value="DnaJ/Hsp40 cysteine-rich domain"/>
    <property type="match status" value="1"/>
</dbReference>
<dbReference type="PANTHER" id="PTHR43096:SF54">
    <property type="entry name" value="CHAPERONE PROTEIN DNAJ 1"/>
    <property type="match status" value="1"/>
</dbReference>
<comment type="caution">
    <text evidence="11">Lacks conserved residue(s) required for the propagation of feature annotation.</text>
</comment>
<gene>
    <name evidence="16" type="primary">dnaJ1</name>
    <name evidence="11" type="synonym">dnaJ</name>
    <name evidence="16" type="ORF">Back2_15730</name>
</gene>
<evidence type="ECO:0000256" key="9">
    <source>
        <dbReference type="ARBA" id="ARBA00061004"/>
    </source>
</evidence>
<evidence type="ECO:0000259" key="15">
    <source>
        <dbReference type="PROSITE" id="PS51188"/>
    </source>
</evidence>
<evidence type="ECO:0000256" key="6">
    <source>
        <dbReference type="ARBA" id="ARBA00022833"/>
    </source>
</evidence>
<feature type="binding site" evidence="11">
    <location>
        <position position="204"/>
    </location>
    <ligand>
        <name>Zn(2+)</name>
        <dbReference type="ChEBI" id="CHEBI:29105"/>
        <label>2</label>
    </ligand>
</feature>
<evidence type="ECO:0000256" key="13">
    <source>
        <dbReference type="SAM" id="MobiDB-lite"/>
    </source>
</evidence>
<dbReference type="Gene3D" id="2.10.230.10">
    <property type="entry name" value="Heat shock protein DnaJ, cysteine-rich domain"/>
    <property type="match status" value="1"/>
</dbReference>
<dbReference type="GO" id="GO:0051082">
    <property type="term" value="F:unfolded protein binding"/>
    <property type="evidence" value="ECO:0007669"/>
    <property type="project" value="UniProtKB-UniRule"/>
</dbReference>
<dbReference type="CDD" id="cd10747">
    <property type="entry name" value="DnaJ_C"/>
    <property type="match status" value="1"/>
</dbReference>
<feature type="zinc finger region" description="CR-type" evidence="12">
    <location>
        <begin position="149"/>
        <end position="227"/>
    </location>
</feature>
<dbReference type="CDD" id="cd06257">
    <property type="entry name" value="DnaJ"/>
    <property type="match status" value="1"/>
</dbReference>
<proteinExistence type="inferred from homology"/>
<dbReference type="PANTHER" id="PTHR43096">
    <property type="entry name" value="DNAJ HOMOLOG 1, MITOCHONDRIAL-RELATED"/>
    <property type="match status" value="1"/>
</dbReference>
<feature type="binding site" evidence="11">
    <location>
        <position position="179"/>
    </location>
    <ligand>
        <name>Zn(2+)</name>
        <dbReference type="ChEBI" id="CHEBI:29105"/>
        <label>2</label>
    </ligand>
</feature>
<dbReference type="PRINTS" id="PR00625">
    <property type="entry name" value="JDOMAIN"/>
</dbReference>
<dbReference type="InterPro" id="IPR001305">
    <property type="entry name" value="HSP_DnaJ_Cys-rich_dom"/>
</dbReference>
<evidence type="ECO:0000256" key="3">
    <source>
        <dbReference type="ARBA" id="ARBA00022723"/>
    </source>
</evidence>
<keyword evidence="3 11" id="KW-0479">Metal-binding</keyword>
<dbReference type="PROSITE" id="PS50076">
    <property type="entry name" value="DNAJ_2"/>
    <property type="match status" value="1"/>
</dbReference>
<comment type="subunit">
    <text evidence="11">Homodimer.</text>
</comment>
<keyword evidence="4 11" id="KW-0677">Repeat</keyword>
<dbReference type="GO" id="GO:0005737">
    <property type="term" value="C:cytoplasm"/>
    <property type="evidence" value="ECO:0007669"/>
    <property type="project" value="UniProtKB-SubCell"/>
</dbReference>
<dbReference type="GO" id="GO:0005524">
    <property type="term" value="F:ATP binding"/>
    <property type="evidence" value="ECO:0007669"/>
    <property type="project" value="InterPro"/>
</dbReference>
<dbReference type="Gene3D" id="1.10.287.110">
    <property type="entry name" value="DnaJ domain"/>
    <property type="match status" value="1"/>
</dbReference>
<sequence length="379" mass="39924">MSDEYRADWADKDFYAVLGVKKDATETEIKKAWRKIAKDNHPDTHPGDTERHNRYKVASEANDVVSDPAKRKKYDEFRSMSRGGFGFGGAGGGQGVNFGDLFGGQQGGLGDMFGDLFGTQRRQQARPAARKGADAETTTTIGFTDAVDGVTVSLRLASEAPCATCSGTGGKPGTRPHICPTCEGAGQVINNLGGFSINETCPTCGGRQLVYDEACPTCHGTGRGQSDRVIQARIPAGVNDGQRIRLPRKGGAGSNGGPAGDLYVTVRVSPHRIFGRKASNLTIDVPVAFDEAALGAEIKIPTLGGAPVTLKIPAGTPTGRTFRVRGKGVPGKDGVRGDLLATVQVQVPAHLDEATRAAVEAYRTATADKPLRANLFEEA</sequence>
<dbReference type="GO" id="GO:0006260">
    <property type="term" value="P:DNA replication"/>
    <property type="evidence" value="ECO:0007669"/>
    <property type="project" value="UniProtKB-KW"/>
</dbReference>
<dbReference type="GO" id="GO:0008270">
    <property type="term" value="F:zinc ion binding"/>
    <property type="evidence" value="ECO:0007669"/>
    <property type="project" value="UniProtKB-UniRule"/>
</dbReference>
<keyword evidence="17" id="KW-1185">Reference proteome</keyword>
<feature type="compositionally biased region" description="Basic and acidic residues" evidence="13">
    <location>
        <begin position="36"/>
        <end position="52"/>
    </location>
</feature>
<dbReference type="InterPro" id="IPR001623">
    <property type="entry name" value="DnaJ_domain"/>
</dbReference>
<accession>A0A3G9IG33</accession>
<feature type="binding site" evidence="11">
    <location>
        <position position="162"/>
    </location>
    <ligand>
        <name>Zn(2+)</name>
        <dbReference type="ChEBI" id="CHEBI:29105"/>
        <label>1</label>
    </ligand>
</feature>
<dbReference type="InterPro" id="IPR036410">
    <property type="entry name" value="HSP_DnaJ_Cys-rich_dom_sf"/>
</dbReference>
<dbReference type="SMART" id="SM00271">
    <property type="entry name" value="DnaJ"/>
    <property type="match status" value="1"/>
</dbReference>
<reference evidence="16 17" key="1">
    <citation type="submission" date="2018-11" db="EMBL/GenBank/DDBJ databases">
        <title>Complete genome sequence of Nocardioides baekrokdamisoli strain KCTC 39748.</title>
        <authorList>
            <person name="Kang S.W."/>
            <person name="Lee K.C."/>
            <person name="Kim K.K."/>
            <person name="Kim J.S."/>
            <person name="Kim D.S."/>
            <person name="Ko S.H."/>
            <person name="Yang S.H."/>
            <person name="Shin Y.K."/>
            <person name="Lee J.S."/>
        </authorList>
    </citation>
    <scope>NUCLEOTIDE SEQUENCE [LARGE SCALE GENOMIC DNA]</scope>
    <source>
        <strain evidence="16 17">KCTC 39748</strain>
    </source>
</reference>
<dbReference type="SUPFAM" id="SSF49493">
    <property type="entry name" value="HSP40/DnaJ peptide-binding domain"/>
    <property type="match status" value="2"/>
</dbReference>
<dbReference type="GO" id="GO:0042026">
    <property type="term" value="P:protein refolding"/>
    <property type="evidence" value="ECO:0007669"/>
    <property type="project" value="TreeGrafter"/>
</dbReference>
<keyword evidence="1 11" id="KW-0963">Cytoplasm</keyword>
<dbReference type="InterPro" id="IPR036869">
    <property type="entry name" value="J_dom_sf"/>
</dbReference>
<dbReference type="AlphaFoldDB" id="A0A3G9IG33"/>
<dbReference type="Pfam" id="PF00684">
    <property type="entry name" value="DnaJ_CXXCXGXG"/>
    <property type="match status" value="1"/>
</dbReference>
<evidence type="ECO:0000256" key="10">
    <source>
        <dbReference type="ARBA" id="ARBA00067609"/>
    </source>
</evidence>
<keyword evidence="8 11" id="KW-0143">Chaperone</keyword>
<dbReference type="SUPFAM" id="SSF46565">
    <property type="entry name" value="Chaperone J-domain"/>
    <property type="match status" value="1"/>
</dbReference>
<dbReference type="FunFam" id="2.10.230.10:FF:000002">
    <property type="entry name" value="Molecular chaperone DnaJ"/>
    <property type="match status" value="1"/>
</dbReference>
<comment type="similarity">
    <text evidence="9 11">Belongs to the DnaJ family.</text>
</comment>
<dbReference type="FunFam" id="2.60.260.20:FF:000013">
    <property type="entry name" value="DnaJ subfamily B member 11"/>
    <property type="match status" value="1"/>
</dbReference>
<organism evidence="16 17">
    <name type="scientific">Nocardioides baekrokdamisoli</name>
    <dbReference type="NCBI Taxonomy" id="1804624"/>
    <lineage>
        <taxon>Bacteria</taxon>
        <taxon>Bacillati</taxon>
        <taxon>Actinomycetota</taxon>
        <taxon>Actinomycetes</taxon>
        <taxon>Propionibacteriales</taxon>
        <taxon>Nocardioidaceae</taxon>
        <taxon>Nocardioides</taxon>
    </lineage>
</organism>
<dbReference type="Proteomes" id="UP000271573">
    <property type="component" value="Chromosome"/>
</dbReference>
<evidence type="ECO:0000256" key="12">
    <source>
        <dbReference type="PROSITE-ProRule" id="PRU00546"/>
    </source>
</evidence>
<comment type="subcellular location">
    <subcellularLocation>
        <location evidence="11">Cytoplasm</location>
    </subcellularLocation>
</comment>
<dbReference type="Pfam" id="PF00226">
    <property type="entry name" value="DnaJ"/>
    <property type="match status" value="1"/>
</dbReference>
<dbReference type="GO" id="GO:0031072">
    <property type="term" value="F:heat shock protein binding"/>
    <property type="evidence" value="ECO:0007669"/>
    <property type="project" value="InterPro"/>
</dbReference>
<dbReference type="Gene3D" id="2.60.260.20">
    <property type="entry name" value="Urease metallochaperone UreE, N-terminal domain"/>
    <property type="match status" value="2"/>
</dbReference>
<keyword evidence="5 11" id="KW-0863">Zinc-finger</keyword>
<feature type="binding site" evidence="11">
    <location>
        <position position="165"/>
    </location>
    <ligand>
        <name>Zn(2+)</name>
        <dbReference type="ChEBI" id="CHEBI:29105"/>
        <label>1</label>
    </ligand>
</feature>
<dbReference type="HAMAP" id="MF_01152">
    <property type="entry name" value="DnaJ"/>
    <property type="match status" value="1"/>
</dbReference>
<dbReference type="OrthoDB" id="9779889at2"/>
<protein>
    <recommendedName>
        <fullName evidence="10 11">Chaperone protein DnaJ</fullName>
    </recommendedName>
</protein>
<feature type="binding site" evidence="11">
    <location>
        <position position="201"/>
    </location>
    <ligand>
        <name>Zn(2+)</name>
        <dbReference type="ChEBI" id="CHEBI:29105"/>
        <label>2</label>
    </ligand>
</feature>
<comment type="cofactor">
    <cofactor evidence="11">
        <name>Zn(2+)</name>
        <dbReference type="ChEBI" id="CHEBI:29105"/>
    </cofactor>
    <text evidence="11">Binds 2 Zn(2+) ions per monomer.</text>
</comment>
<feature type="binding site" evidence="11">
    <location>
        <position position="218"/>
    </location>
    <ligand>
        <name>Zn(2+)</name>
        <dbReference type="ChEBI" id="CHEBI:29105"/>
        <label>1</label>
    </ligand>
</feature>
<dbReference type="PROSITE" id="PS51188">
    <property type="entry name" value="ZF_CR"/>
    <property type="match status" value="1"/>
</dbReference>
<evidence type="ECO:0000256" key="1">
    <source>
        <dbReference type="ARBA" id="ARBA00022490"/>
    </source>
</evidence>
<evidence type="ECO:0000256" key="4">
    <source>
        <dbReference type="ARBA" id="ARBA00022737"/>
    </source>
</evidence>
<evidence type="ECO:0000256" key="2">
    <source>
        <dbReference type="ARBA" id="ARBA00022705"/>
    </source>
</evidence>
<feature type="domain" description="J" evidence="14">
    <location>
        <begin position="13"/>
        <end position="78"/>
    </location>
</feature>
<evidence type="ECO:0000259" key="14">
    <source>
        <dbReference type="PROSITE" id="PS50076"/>
    </source>
</evidence>
<keyword evidence="7 11" id="KW-0346">Stress response</keyword>
<feature type="binding site" evidence="11">
    <location>
        <position position="182"/>
    </location>
    <ligand>
        <name>Zn(2+)</name>
        <dbReference type="ChEBI" id="CHEBI:29105"/>
        <label>2</label>
    </ligand>
</feature>
<dbReference type="InterPro" id="IPR002939">
    <property type="entry name" value="DnaJ_C"/>
</dbReference>
<keyword evidence="2 11" id="KW-0235">DNA replication</keyword>
<evidence type="ECO:0000256" key="8">
    <source>
        <dbReference type="ARBA" id="ARBA00023186"/>
    </source>
</evidence>
<feature type="binding site" evidence="11">
    <location>
        <position position="215"/>
    </location>
    <ligand>
        <name>Zn(2+)</name>
        <dbReference type="ChEBI" id="CHEBI:29105"/>
        <label>1</label>
    </ligand>
</feature>
<dbReference type="KEGG" id="nbe:Back2_15730"/>
<evidence type="ECO:0000256" key="5">
    <source>
        <dbReference type="ARBA" id="ARBA00022771"/>
    </source>
</evidence>
<dbReference type="InterPro" id="IPR012724">
    <property type="entry name" value="DnaJ"/>
</dbReference>
<evidence type="ECO:0000313" key="16">
    <source>
        <dbReference type="EMBL" id="BBH17286.1"/>
    </source>
</evidence>
<feature type="domain" description="CR-type" evidence="15">
    <location>
        <begin position="149"/>
        <end position="227"/>
    </location>
</feature>
<dbReference type="Pfam" id="PF01556">
    <property type="entry name" value="DnaJ_C"/>
    <property type="match status" value="1"/>
</dbReference>
<evidence type="ECO:0000256" key="11">
    <source>
        <dbReference type="HAMAP-Rule" id="MF_01152"/>
    </source>
</evidence>
<name>A0A3G9IG33_9ACTN</name>
<dbReference type="InterPro" id="IPR008971">
    <property type="entry name" value="HSP40/DnaJ_pept-bd"/>
</dbReference>
<dbReference type="NCBIfam" id="NF008035">
    <property type="entry name" value="PRK10767.1"/>
    <property type="match status" value="1"/>
</dbReference>
<dbReference type="EMBL" id="AP019307">
    <property type="protein sequence ID" value="BBH17286.1"/>
    <property type="molecule type" value="Genomic_DNA"/>
</dbReference>
<evidence type="ECO:0000313" key="17">
    <source>
        <dbReference type="Proteomes" id="UP000271573"/>
    </source>
</evidence>